<evidence type="ECO:0000313" key="3">
    <source>
        <dbReference type="Proteomes" id="UP001198893"/>
    </source>
</evidence>
<dbReference type="PANTHER" id="PTHR42842:SF3">
    <property type="entry name" value="FAD_NAD(P)-BINDING OXIDOREDUCTASE FAMILY PROTEIN"/>
    <property type="match status" value="1"/>
</dbReference>
<dbReference type="PIRSF" id="PIRSF038984">
    <property type="entry name" value="FAD_binding_protein"/>
    <property type="match status" value="1"/>
</dbReference>
<evidence type="ECO:0000259" key="1">
    <source>
        <dbReference type="Pfam" id="PF21688"/>
    </source>
</evidence>
<accession>A0AAW4WF34</accession>
<dbReference type="PRINTS" id="PR00419">
    <property type="entry name" value="ADXRDTASE"/>
</dbReference>
<comment type="caution">
    <text evidence="2">The sequence shown here is derived from an EMBL/GenBank/DDBJ whole genome shotgun (WGS) entry which is preliminary data.</text>
</comment>
<dbReference type="InterPro" id="IPR049516">
    <property type="entry name" value="FAD-depend_C"/>
</dbReference>
<proteinExistence type="predicted"/>
<dbReference type="InterPro" id="IPR028348">
    <property type="entry name" value="FAD-binding_protein"/>
</dbReference>
<dbReference type="InterPro" id="IPR036188">
    <property type="entry name" value="FAD/NAD-bd_sf"/>
</dbReference>
<dbReference type="AlphaFoldDB" id="A0AAW4WF34"/>
<name>A0AAW4WF34_9FIRM</name>
<dbReference type="Proteomes" id="UP001198893">
    <property type="component" value="Unassembled WGS sequence"/>
</dbReference>
<dbReference type="Pfam" id="PF21688">
    <property type="entry name" value="FAD-depend_C"/>
    <property type="match status" value="1"/>
</dbReference>
<dbReference type="Gene3D" id="3.50.50.60">
    <property type="entry name" value="FAD/NAD(P)-binding domain"/>
    <property type="match status" value="2"/>
</dbReference>
<dbReference type="SUPFAM" id="SSF51905">
    <property type="entry name" value="FAD/NAD(P)-binding domain"/>
    <property type="match status" value="1"/>
</dbReference>
<dbReference type="Pfam" id="PF13450">
    <property type="entry name" value="NAD_binding_8"/>
    <property type="match status" value="1"/>
</dbReference>
<reference evidence="2" key="1">
    <citation type="submission" date="2021-10" db="EMBL/GenBank/DDBJ databases">
        <title>Anaerobic single-cell dispensing facilitates the cultivation of human gut bacteria.</title>
        <authorList>
            <person name="Afrizal A."/>
        </authorList>
    </citation>
    <scope>NUCLEOTIDE SEQUENCE</scope>
    <source>
        <strain evidence="2">CLA-AA-H204</strain>
    </source>
</reference>
<feature type="domain" description="FAD-dependent protein C-terminal" evidence="1">
    <location>
        <begin position="286"/>
        <end position="479"/>
    </location>
</feature>
<dbReference type="PANTHER" id="PTHR42842">
    <property type="entry name" value="FAD/NAD(P)-BINDING OXIDOREDUCTASE"/>
    <property type="match status" value="1"/>
</dbReference>
<organism evidence="2 3">
    <name type="scientific">Roseburia amylophila</name>
    <dbReference type="NCBI Taxonomy" id="2981794"/>
    <lineage>
        <taxon>Bacteria</taxon>
        <taxon>Bacillati</taxon>
        <taxon>Bacillota</taxon>
        <taxon>Clostridia</taxon>
        <taxon>Lachnospirales</taxon>
        <taxon>Lachnospiraceae</taxon>
        <taxon>Roseburia</taxon>
    </lineage>
</organism>
<protein>
    <submittedName>
        <fullName evidence="2">NAD(P)-binding protein</fullName>
    </submittedName>
</protein>
<sequence length="535" mass="59285">MIRVNQLKLPIEHSEEMLRRQIIKTLHLKNEKDLIRYQIRKQSIDARRKNELSFVYTVDVELKQEGMILHKNKNSNISKAKDIHYHFPDAGEKQLSHRPVIVGSGPAGMFCAYELAKHGYCPIILERGSSVEERTAEVERFWKDGILNPKTNVQFGEGGAGTFSDGKLNTLVKDVAGRNREVLEIFVKMGAPEEIIYINKPHIGTDILKTVVKNIRLEIERMGGTYCFFSQLTDITLNGKKDKVEAIRINGEKEVATDVLVLAIGHSARDTFPMLQEAGLMMEAKAFAVGFRVEHPQAMIDACQYNGHKNALLPAASYKLTANLENHRGVYSFCMCPGGYVVNASSEEGMLAVNGMSYHARAGQNANSAIIISVRPDDFEGDGPLAGIEFQRKLEKNAYRIGNGAIPQQLYGDFKENRISTGYGAFESTTKGAHTFANLREIFPKELAASFQAGMELFPKYIPDYNREDAILSGVESRTSSPVRITRDESFESNIAGIYPCGEGAGYAGGIMSAAMDGLKVAEAIAGKYVRLKID</sequence>
<dbReference type="Gene3D" id="3.30.70.2700">
    <property type="match status" value="1"/>
</dbReference>
<gene>
    <name evidence="2" type="ORF">LKD47_02005</name>
</gene>
<dbReference type="EMBL" id="JAJEQW010000001">
    <property type="protein sequence ID" value="MCC2241077.1"/>
    <property type="molecule type" value="Genomic_DNA"/>
</dbReference>
<dbReference type="RefSeq" id="WP_227709527.1">
    <property type="nucleotide sequence ID" value="NZ_JAJEQW010000001.1"/>
</dbReference>
<evidence type="ECO:0000313" key="2">
    <source>
        <dbReference type="EMBL" id="MCC2241077.1"/>
    </source>
</evidence>